<dbReference type="InterPro" id="IPR016032">
    <property type="entry name" value="Sig_transdc_resp-reg_C-effctor"/>
</dbReference>
<dbReference type="InterPro" id="IPR027417">
    <property type="entry name" value="P-loop_NTPase"/>
</dbReference>
<sequence length="865" mass="99498">MVHGSYENHSLILSKLRIPQPLDHSVSRPQLLERMNQGLKRKATFITAPAGYGKTTLVSDWVRQLNVPVGWLSLDDKDNDPIRFWQYTTKAVEQALGSLSGPLQSAVATLSPGQHEPFLVALLNELNGLQEPLVLVLDDWHVVNDKNIIASVSYFLEYLPSPVHISFASRTVADFSKARWISRDWIQEVHVEHLRFDLRETVDFFRICAKRDMQREQIEQLLEKTEGWVTGLKLVSLSLRNGKRTMSYMPHDHRDSVRVEQFLLEEVFEALDESSRQFLMNVSILQRMNGSLCEAVAGDNGAGKLAELVSTNLFLISLDQNKEWYRFHHLFGDFLQKQQIRHCPDKTMELNNAAAIWCESMGLLEEAVDYYLAGHSYKEALRLLEQMRSIMIRREFSTLRVWLSAIPERLLMQHPYLYFSYIFSLLWAHDLDQAERHLQLAEEHYELSSGSWSPEDRNRYMSYLYYVRNFKATQYDMDMVKGLEYIRLSLQHSPEGIDLIFASPQMPLSPSIYRSYNGKRGKHLPRGLSDTFFLNMIEFMTLMGLQHSVLVCYGELLYERGELEQAEQYLKFGLLEKNQALYQPEKVYVPASLFLSRISKSNQDIAQAEKWLEEAGQKALEEGAEGAHILIEAEMAALRLERGDPSAALEWKERYRLSADDPVSVYQLFVYIFLVRVLLETANARKAWDLSEKLYLIAVKDHRPMDALEIQVLQAMILRHESKTEQALLKLEEALKYAEPDDYVRVFADKGKQIAELLITYVQQRQKGNIRDKNSPTLAYVRKILSSCGGMADSLYPSEGALETLLTQKEHMIFRCMEDGMDNMAIAETLGIGMGTLKAHINHIYSKLQVTGRVEAINRGKGMRG</sequence>
<proteinExistence type="predicted"/>
<keyword evidence="3" id="KW-0804">Transcription</keyword>
<protein>
    <submittedName>
        <fullName evidence="5">Helix-turn-helix transcriptional regulator</fullName>
    </submittedName>
</protein>
<feature type="domain" description="HTH luxR-type" evidence="4">
    <location>
        <begin position="799"/>
        <end position="864"/>
    </location>
</feature>
<dbReference type="Pfam" id="PF17874">
    <property type="entry name" value="TPR_MalT"/>
    <property type="match status" value="1"/>
</dbReference>
<dbReference type="InterPro" id="IPR041617">
    <property type="entry name" value="TPR_MalT"/>
</dbReference>
<evidence type="ECO:0000313" key="5">
    <source>
        <dbReference type="EMBL" id="QJD83172.1"/>
    </source>
</evidence>
<dbReference type="CDD" id="cd06170">
    <property type="entry name" value="LuxR_C_like"/>
    <property type="match status" value="1"/>
</dbReference>
<organism evidence="5 6">
    <name type="scientific">Cohnella herbarum</name>
    <dbReference type="NCBI Taxonomy" id="2728023"/>
    <lineage>
        <taxon>Bacteria</taxon>
        <taxon>Bacillati</taxon>
        <taxon>Bacillota</taxon>
        <taxon>Bacilli</taxon>
        <taxon>Bacillales</taxon>
        <taxon>Paenibacillaceae</taxon>
        <taxon>Cohnella</taxon>
    </lineage>
</organism>
<dbReference type="InterPro" id="IPR059106">
    <property type="entry name" value="WHD_MalT"/>
</dbReference>
<dbReference type="Proteomes" id="UP000502248">
    <property type="component" value="Chromosome"/>
</dbReference>
<gene>
    <name evidence="5" type="ORF">HH215_08295</name>
</gene>
<evidence type="ECO:0000259" key="4">
    <source>
        <dbReference type="PROSITE" id="PS50043"/>
    </source>
</evidence>
<keyword evidence="2" id="KW-0238">DNA-binding</keyword>
<dbReference type="PRINTS" id="PR00038">
    <property type="entry name" value="HTHLUXR"/>
</dbReference>
<keyword evidence="6" id="KW-1185">Reference proteome</keyword>
<dbReference type="SUPFAM" id="SSF46894">
    <property type="entry name" value="C-terminal effector domain of the bipartite response regulators"/>
    <property type="match status" value="1"/>
</dbReference>
<dbReference type="InterPro" id="IPR000792">
    <property type="entry name" value="Tscrpt_reg_LuxR_C"/>
</dbReference>
<keyword evidence="1" id="KW-0805">Transcription regulation</keyword>
<dbReference type="PROSITE" id="PS00622">
    <property type="entry name" value="HTH_LUXR_1"/>
    <property type="match status" value="1"/>
</dbReference>
<dbReference type="PROSITE" id="PS50043">
    <property type="entry name" value="HTH_LUXR_2"/>
    <property type="match status" value="1"/>
</dbReference>
<dbReference type="GO" id="GO:0006355">
    <property type="term" value="P:regulation of DNA-templated transcription"/>
    <property type="evidence" value="ECO:0007669"/>
    <property type="project" value="InterPro"/>
</dbReference>
<evidence type="ECO:0000256" key="2">
    <source>
        <dbReference type="ARBA" id="ARBA00023125"/>
    </source>
</evidence>
<dbReference type="InterPro" id="IPR036388">
    <property type="entry name" value="WH-like_DNA-bd_sf"/>
</dbReference>
<dbReference type="PANTHER" id="PTHR44688">
    <property type="entry name" value="DNA-BINDING TRANSCRIPTIONAL ACTIVATOR DEVR_DOSR"/>
    <property type="match status" value="1"/>
</dbReference>
<name>A0A7Z2VHL6_9BACL</name>
<dbReference type="PANTHER" id="PTHR44688:SF16">
    <property type="entry name" value="DNA-BINDING TRANSCRIPTIONAL ACTIVATOR DEVR_DOSR"/>
    <property type="match status" value="1"/>
</dbReference>
<dbReference type="Gene3D" id="1.10.10.10">
    <property type="entry name" value="Winged helix-like DNA-binding domain superfamily/Winged helix DNA-binding domain"/>
    <property type="match status" value="1"/>
</dbReference>
<dbReference type="SUPFAM" id="SSF52540">
    <property type="entry name" value="P-loop containing nucleoside triphosphate hydrolases"/>
    <property type="match status" value="1"/>
</dbReference>
<reference evidence="5 6" key="1">
    <citation type="submission" date="2020-04" db="EMBL/GenBank/DDBJ databases">
        <title>Genome sequencing of novel species.</title>
        <authorList>
            <person name="Heo J."/>
            <person name="Kim S.-J."/>
            <person name="Kim J.-S."/>
            <person name="Hong S.-B."/>
            <person name="Kwon S.-W."/>
        </authorList>
    </citation>
    <scope>NUCLEOTIDE SEQUENCE [LARGE SCALE GENOMIC DNA]</scope>
    <source>
        <strain evidence="5 6">MFER-1</strain>
    </source>
</reference>
<evidence type="ECO:0000256" key="1">
    <source>
        <dbReference type="ARBA" id="ARBA00023015"/>
    </source>
</evidence>
<dbReference type="Gene3D" id="1.25.40.10">
    <property type="entry name" value="Tetratricopeptide repeat domain"/>
    <property type="match status" value="1"/>
</dbReference>
<evidence type="ECO:0000313" key="6">
    <source>
        <dbReference type="Proteomes" id="UP000502248"/>
    </source>
</evidence>
<dbReference type="GO" id="GO:0003677">
    <property type="term" value="F:DNA binding"/>
    <property type="evidence" value="ECO:0007669"/>
    <property type="project" value="UniProtKB-KW"/>
</dbReference>
<dbReference type="KEGG" id="cheb:HH215_08295"/>
<evidence type="ECO:0000256" key="3">
    <source>
        <dbReference type="ARBA" id="ARBA00023163"/>
    </source>
</evidence>
<dbReference type="RefSeq" id="WP_169279469.1">
    <property type="nucleotide sequence ID" value="NZ_CP051680.1"/>
</dbReference>
<dbReference type="Pfam" id="PF00196">
    <property type="entry name" value="GerE"/>
    <property type="match status" value="1"/>
</dbReference>
<dbReference type="EMBL" id="CP051680">
    <property type="protein sequence ID" value="QJD83172.1"/>
    <property type="molecule type" value="Genomic_DNA"/>
</dbReference>
<dbReference type="InterPro" id="IPR011990">
    <property type="entry name" value="TPR-like_helical_dom_sf"/>
</dbReference>
<dbReference type="Gene3D" id="3.40.50.300">
    <property type="entry name" value="P-loop containing nucleotide triphosphate hydrolases"/>
    <property type="match status" value="1"/>
</dbReference>
<dbReference type="AlphaFoldDB" id="A0A7Z2VHL6"/>
<accession>A0A7Z2VHL6</accession>
<dbReference type="SMART" id="SM00421">
    <property type="entry name" value="HTH_LUXR"/>
    <property type="match status" value="1"/>
</dbReference>
<dbReference type="Pfam" id="PF25873">
    <property type="entry name" value="WHD_MalT"/>
    <property type="match status" value="1"/>
</dbReference>